<keyword evidence="1" id="KW-0812">Transmembrane</keyword>
<name>A0A242BLG1_ENTFC</name>
<dbReference type="AlphaFoldDB" id="A0A242BLG1"/>
<feature type="transmembrane region" description="Helical" evidence="1">
    <location>
        <begin position="313"/>
        <end position="333"/>
    </location>
</feature>
<evidence type="ECO:0000259" key="2">
    <source>
        <dbReference type="Pfam" id="PF06030"/>
    </source>
</evidence>
<dbReference type="EMBL" id="NGKW01000001">
    <property type="protein sequence ID" value="OTN96218.1"/>
    <property type="molecule type" value="Genomic_DNA"/>
</dbReference>
<evidence type="ECO:0000256" key="1">
    <source>
        <dbReference type="SAM" id="Phobius"/>
    </source>
</evidence>
<dbReference type="Pfam" id="PF06030">
    <property type="entry name" value="WxLIP_PGBD"/>
    <property type="match status" value="1"/>
</dbReference>
<feature type="domain" description="WxL Interacting Protein host binding" evidence="3">
    <location>
        <begin position="166"/>
        <end position="301"/>
    </location>
</feature>
<dbReference type="RefSeq" id="WP_086322966.1">
    <property type="nucleotide sequence ID" value="NZ_NGKW01000001.1"/>
</dbReference>
<dbReference type="Proteomes" id="UP000194885">
    <property type="component" value="Unassembled WGS sequence"/>
</dbReference>
<dbReference type="Pfam" id="PF11797">
    <property type="entry name" value="WxLIP_HBD"/>
    <property type="match status" value="1"/>
</dbReference>
<dbReference type="InterPro" id="IPR021759">
    <property type="entry name" value="WxLIP_HBD"/>
</dbReference>
<evidence type="ECO:0000313" key="4">
    <source>
        <dbReference type="EMBL" id="OTN96218.1"/>
    </source>
</evidence>
<feature type="domain" description="WxL Interacting Protein peptidoglycan binding" evidence="2">
    <location>
        <begin position="33"/>
        <end position="151"/>
    </location>
</feature>
<keyword evidence="1" id="KW-0472">Membrane</keyword>
<proteinExistence type="predicted"/>
<reference evidence="4 5" key="1">
    <citation type="submission" date="2017-05" db="EMBL/GenBank/DDBJ databases">
        <title>The Genome Sequence of Enterococcus faecium 7H8_DIV0219.</title>
        <authorList>
            <consortium name="The Broad Institute Genomics Platform"/>
            <consortium name="The Broad Institute Genomic Center for Infectious Diseases"/>
            <person name="Earl A."/>
            <person name="Manson A."/>
            <person name="Schwartman J."/>
            <person name="Gilmore M."/>
            <person name="Abouelleil A."/>
            <person name="Cao P."/>
            <person name="Chapman S."/>
            <person name="Cusick C."/>
            <person name="Shea T."/>
            <person name="Young S."/>
            <person name="Neafsey D."/>
            <person name="Nusbaum C."/>
            <person name="Birren B."/>
        </authorList>
    </citation>
    <scope>NUCLEOTIDE SEQUENCE [LARGE SCALE GENOMIC DNA]</scope>
    <source>
        <strain evidence="4 5">7H8_DIV0219</strain>
    </source>
</reference>
<gene>
    <name evidence="4" type="ORF">A5810_000551</name>
</gene>
<evidence type="ECO:0000259" key="3">
    <source>
        <dbReference type="Pfam" id="PF11797"/>
    </source>
</evidence>
<protein>
    <submittedName>
        <fullName evidence="4">Uncharacterized protein</fullName>
    </submittedName>
</protein>
<evidence type="ECO:0000313" key="5">
    <source>
        <dbReference type="Proteomes" id="UP000194885"/>
    </source>
</evidence>
<dbReference type="InterPro" id="IPR010317">
    <property type="entry name" value="WxLIP_PGBD"/>
</dbReference>
<keyword evidence="1" id="KW-1133">Transmembrane helix</keyword>
<organism evidence="4 5">
    <name type="scientific">Enterococcus faecium</name>
    <name type="common">Streptococcus faecium</name>
    <dbReference type="NCBI Taxonomy" id="1352"/>
    <lineage>
        <taxon>Bacteria</taxon>
        <taxon>Bacillati</taxon>
        <taxon>Bacillota</taxon>
        <taxon>Bacilli</taxon>
        <taxon>Lactobacillales</taxon>
        <taxon>Enterococcaceae</taxon>
        <taxon>Enterococcus</taxon>
    </lineage>
</organism>
<comment type="caution">
    <text evidence="4">The sequence shown here is derived from an EMBL/GenBank/DDBJ whole genome shotgun (WGS) entry which is preliminary data.</text>
</comment>
<accession>A0A242BLG1</accession>
<sequence length="342" mass="38031">MRRHLVLVLIILLIQLVFPGIVVFADENHGADYSVHPILPDNQREGRSFFDLRVEPGTKQTLQIQINNFSDQEQTYFININTAQTNGNIVIDYGQNELPEESIIQQPICALVDYPKEAVIPGNKAGVVTLEVQAPDTSFDGILLGGIQVKKDFSAEKEESNQPFFSEYAYVVGLMMSANDKEVVPDLKLNEVRSEVITNNAGVVAVLENPQPINIKGVTVEATVHSKGQEEPIMTRKIENGGIAPESVFAMPIYHGEAGNTKPLESGDYQLLVEAQDETGQKWLLTKDFTITKEQANSINHEVFTVENNTNSLLYIIIGALAAVLLVGGFYVYRRGKKFRRR</sequence>